<dbReference type="PROSITE" id="PS51257">
    <property type="entry name" value="PROKAR_LIPOPROTEIN"/>
    <property type="match status" value="1"/>
</dbReference>
<keyword evidence="1" id="KW-0732">Signal</keyword>
<evidence type="ECO:0000313" key="4">
    <source>
        <dbReference type="Proteomes" id="UP001336835"/>
    </source>
</evidence>
<reference evidence="3 4" key="1">
    <citation type="submission" date="2024-01" db="EMBL/GenBank/DDBJ databases">
        <title>Pedobacter sp. nov., isolated from fresh soil.</title>
        <authorList>
            <person name="Le N.T.T."/>
        </authorList>
    </citation>
    <scope>NUCLEOTIDE SEQUENCE [LARGE SCALE GENOMIC DNA]</scope>
    <source>
        <strain evidence="3 4">KR3-3</strain>
    </source>
</reference>
<dbReference type="InterPro" id="IPR035940">
    <property type="entry name" value="CAP_sf"/>
</dbReference>
<dbReference type="CDD" id="cd05379">
    <property type="entry name" value="CAP_bacterial"/>
    <property type="match status" value="1"/>
</dbReference>
<sequence length="170" mass="18641">MKRFVILSVVLLCFALSCKDNKAEANPDQNGDADAVSTNLDNALLLKLVNQVRASGCNCGTMAMPPVPALSWSNVIAKAAYHHSSDMNKNNFFTHVSSDGKTLSDRFDAVGYPWKAIAENIAKGQKDEQTVMNSWLSSEGHCKNIMSANYKEMGTARVGSYWTQDFGARR</sequence>
<dbReference type="Gene3D" id="3.40.33.10">
    <property type="entry name" value="CAP"/>
    <property type="match status" value="1"/>
</dbReference>
<dbReference type="RefSeq" id="WP_330107781.1">
    <property type="nucleotide sequence ID" value="NZ_JAZDQT010000002.1"/>
</dbReference>
<protein>
    <submittedName>
        <fullName evidence="3">CAP domain-containing protein</fullName>
    </submittedName>
</protein>
<evidence type="ECO:0000313" key="3">
    <source>
        <dbReference type="EMBL" id="MEE1945424.1"/>
    </source>
</evidence>
<dbReference type="Pfam" id="PF00188">
    <property type="entry name" value="CAP"/>
    <property type="match status" value="1"/>
</dbReference>
<dbReference type="PANTHER" id="PTHR31157:SF1">
    <property type="entry name" value="SCP DOMAIN-CONTAINING PROTEIN"/>
    <property type="match status" value="1"/>
</dbReference>
<dbReference type="SUPFAM" id="SSF55797">
    <property type="entry name" value="PR-1-like"/>
    <property type="match status" value="1"/>
</dbReference>
<feature type="domain" description="SCP" evidence="2">
    <location>
        <begin position="46"/>
        <end position="164"/>
    </location>
</feature>
<dbReference type="InterPro" id="IPR014044">
    <property type="entry name" value="CAP_dom"/>
</dbReference>
<comment type="caution">
    <text evidence="3">The sequence shown here is derived from an EMBL/GenBank/DDBJ whole genome shotgun (WGS) entry which is preliminary data.</text>
</comment>
<accession>A0ABU7I7R2</accession>
<dbReference type="PANTHER" id="PTHR31157">
    <property type="entry name" value="SCP DOMAIN-CONTAINING PROTEIN"/>
    <property type="match status" value="1"/>
</dbReference>
<feature type="signal peptide" evidence="1">
    <location>
        <begin position="1"/>
        <end position="22"/>
    </location>
</feature>
<dbReference type="Proteomes" id="UP001336835">
    <property type="component" value="Unassembled WGS sequence"/>
</dbReference>
<feature type="chain" id="PRO_5046197903" evidence="1">
    <location>
        <begin position="23"/>
        <end position="170"/>
    </location>
</feature>
<evidence type="ECO:0000259" key="2">
    <source>
        <dbReference type="Pfam" id="PF00188"/>
    </source>
</evidence>
<organism evidence="3 4">
    <name type="scientific">Pedobacter albus</name>
    <dbReference type="NCBI Taxonomy" id="3113905"/>
    <lineage>
        <taxon>Bacteria</taxon>
        <taxon>Pseudomonadati</taxon>
        <taxon>Bacteroidota</taxon>
        <taxon>Sphingobacteriia</taxon>
        <taxon>Sphingobacteriales</taxon>
        <taxon>Sphingobacteriaceae</taxon>
        <taxon>Pedobacter</taxon>
    </lineage>
</organism>
<keyword evidence="4" id="KW-1185">Reference proteome</keyword>
<dbReference type="EMBL" id="JAZDQT010000002">
    <property type="protein sequence ID" value="MEE1945424.1"/>
    <property type="molecule type" value="Genomic_DNA"/>
</dbReference>
<name>A0ABU7I7R2_9SPHI</name>
<gene>
    <name evidence="3" type="ORF">VRU48_09915</name>
</gene>
<evidence type="ECO:0000256" key="1">
    <source>
        <dbReference type="SAM" id="SignalP"/>
    </source>
</evidence>
<proteinExistence type="predicted"/>